<accession>A0A369UZT0</accession>
<dbReference type="InterPro" id="IPR020846">
    <property type="entry name" value="MFS_dom"/>
</dbReference>
<feature type="transmembrane region" description="Helical" evidence="8">
    <location>
        <begin position="218"/>
        <end position="236"/>
    </location>
</feature>
<gene>
    <name evidence="10" type="ORF">DVZ84_32005</name>
</gene>
<dbReference type="Gene3D" id="1.20.1250.20">
    <property type="entry name" value="MFS general substrate transporter like domains"/>
    <property type="match status" value="1"/>
</dbReference>
<proteinExistence type="predicted"/>
<evidence type="ECO:0000256" key="4">
    <source>
        <dbReference type="ARBA" id="ARBA00022692"/>
    </source>
</evidence>
<feature type="transmembrane region" description="Helical" evidence="8">
    <location>
        <begin position="248"/>
        <end position="269"/>
    </location>
</feature>
<dbReference type="GO" id="GO:0005886">
    <property type="term" value="C:plasma membrane"/>
    <property type="evidence" value="ECO:0007669"/>
    <property type="project" value="UniProtKB-SubCell"/>
</dbReference>
<evidence type="ECO:0000313" key="11">
    <source>
        <dbReference type="Proteomes" id="UP000253742"/>
    </source>
</evidence>
<feature type="transmembrane region" description="Helical" evidence="8">
    <location>
        <begin position="346"/>
        <end position="370"/>
    </location>
</feature>
<feature type="transmembrane region" description="Helical" evidence="8">
    <location>
        <begin position="275"/>
        <end position="295"/>
    </location>
</feature>
<evidence type="ECO:0000256" key="5">
    <source>
        <dbReference type="ARBA" id="ARBA00022989"/>
    </source>
</evidence>
<dbReference type="GO" id="GO:0046677">
    <property type="term" value="P:response to antibiotic"/>
    <property type="evidence" value="ECO:0007669"/>
    <property type="project" value="UniProtKB-KW"/>
</dbReference>
<dbReference type="CDD" id="cd17321">
    <property type="entry name" value="MFS_MMR_MDR_like"/>
    <property type="match status" value="1"/>
</dbReference>
<dbReference type="GO" id="GO:0022857">
    <property type="term" value="F:transmembrane transporter activity"/>
    <property type="evidence" value="ECO:0007669"/>
    <property type="project" value="InterPro"/>
</dbReference>
<feature type="domain" description="Major facilitator superfamily (MFS) profile" evidence="9">
    <location>
        <begin position="61"/>
        <end position="509"/>
    </location>
</feature>
<keyword evidence="4 8" id="KW-0812">Transmembrane</keyword>
<feature type="transmembrane region" description="Helical" evidence="8">
    <location>
        <begin position="127"/>
        <end position="148"/>
    </location>
</feature>
<dbReference type="InterPro" id="IPR036259">
    <property type="entry name" value="MFS_trans_sf"/>
</dbReference>
<evidence type="ECO:0000256" key="8">
    <source>
        <dbReference type="SAM" id="Phobius"/>
    </source>
</evidence>
<dbReference type="PANTHER" id="PTHR42718:SF46">
    <property type="entry name" value="BLR6921 PROTEIN"/>
    <property type="match status" value="1"/>
</dbReference>
<feature type="transmembrane region" description="Helical" evidence="8">
    <location>
        <begin position="406"/>
        <end position="431"/>
    </location>
</feature>
<dbReference type="OrthoDB" id="4080117at2"/>
<comment type="subcellular location">
    <subcellularLocation>
        <location evidence="1">Cell membrane</location>
        <topology evidence="1">Multi-pass membrane protein</topology>
    </subcellularLocation>
</comment>
<dbReference type="Pfam" id="PF07690">
    <property type="entry name" value="MFS_1"/>
    <property type="match status" value="1"/>
</dbReference>
<evidence type="ECO:0000256" key="1">
    <source>
        <dbReference type="ARBA" id="ARBA00004651"/>
    </source>
</evidence>
<evidence type="ECO:0000256" key="2">
    <source>
        <dbReference type="ARBA" id="ARBA00022448"/>
    </source>
</evidence>
<keyword evidence="7" id="KW-0046">Antibiotic resistance</keyword>
<feature type="transmembrane region" description="Helical" evidence="8">
    <location>
        <begin position="443"/>
        <end position="463"/>
    </location>
</feature>
<dbReference type="Proteomes" id="UP000253742">
    <property type="component" value="Unassembled WGS sequence"/>
</dbReference>
<feature type="transmembrane region" description="Helical" evidence="8">
    <location>
        <begin position="187"/>
        <end position="206"/>
    </location>
</feature>
<dbReference type="AlphaFoldDB" id="A0A369UZT0"/>
<dbReference type="PROSITE" id="PS50850">
    <property type="entry name" value="MFS"/>
    <property type="match status" value="1"/>
</dbReference>
<feature type="transmembrane region" description="Helical" evidence="8">
    <location>
        <begin position="483"/>
        <end position="505"/>
    </location>
</feature>
<name>A0A369UZT0_9ACTN</name>
<feature type="transmembrane region" description="Helical" evidence="8">
    <location>
        <begin position="316"/>
        <end position="340"/>
    </location>
</feature>
<keyword evidence="5 8" id="KW-1133">Transmembrane helix</keyword>
<comment type="caution">
    <text evidence="10">The sequence shown here is derived from an EMBL/GenBank/DDBJ whole genome shotgun (WGS) entry which is preliminary data.</text>
</comment>
<protein>
    <submittedName>
        <fullName evidence="10">MFS transporter</fullName>
    </submittedName>
</protein>
<reference evidence="10 11" key="1">
    <citation type="submission" date="2018-07" db="EMBL/GenBank/DDBJ databases">
        <title>Genome guided investigation of antibiotics producing actinomycetales strain isolated from a Macau mangrove ecosystem.</title>
        <authorList>
            <person name="Hu D."/>
        </authorList>
    </citation>
    <scope>NUCLEOTIDE SEQUENCE [LARGE SCALE GENOMIC DNA]</scope>
    <source>
        <strain evidence="10 11">2297</strain>
    </source>
</reference>
<evidence type="ECO:0000259" key="9">
    <source>
        <dbReference type="PROSITE" id="PS50850"/>
    </source>
</evidence>
<evidence type="ECO:0000256" key="3">
    <source>
        <dbReference type="ARBA" id="ARBA00022475"/>
    </source>
</evidence>
<dbReference type="EMBL" id="QQBH01000030">
    <property type="protein sequence ID" value="RDD85140.1"/>
    <property type="molecule type" value="Genomic_DNA"/>
</dbReference>
<keyword evidence="6 8" id="KW-0472">Membrane</keyword>
<dbReference type="Gene3D" id="1.20.1720.10">
    <property type="entry name" value="Multidrug resistance protein D"/>
    <property type="match status" value="1"/>
</dbReference>
<evidence type="ECO:0000256" key="6">
    <source>
        <dbReference type="ARBA" id="ARBA00023136"/>
    </source>
</evidence>
<feature type="transmembrane region" description="Helical" evidence="8">
    <location>
        <begin position="382"/>
        <end position="400"/>
    </location>
</feature>
<keyword evidence="2" id="KW-0813">Transport</keyword>
<organism evidence="10 11">
    <name type="scientific">Streptomyces parvulus</name>
    <dbReference type="NCBI Taxonomy" id="146923"/>
    <lineage>
        <taxon>Bacteria</taxon>
        <taxon>Bacillati</taxon>
        <taxon>Actinomycetota</taxon>
        <taxon>Actinomycetes</taxon>
        <taxon>Kitasatosporales</taxon>
        <taxon>Streptomycetaceae</taxon>
        <taxon>Streptomyces</taxon>
    </lineage>
</organism>
<dbReference type="InterPro" id="IPR011701">
    <property type="entry name" value="MFS"/>
</dbReference>
<dbReference type="PANTHER" id="PTHR42718">
    <property type="entry name" value="MAJOR FACILITATOR SUPERFAMILY MULTIDRUG TRANSPORTER MFSC"/>
    <property type="match status" value="1"/>
</dbReference>
<evidence type="ECO:0000313" key="10">
    <source>
        <dbReference type="EMBL" id="RDD85140.1"/>
    </source>
</evidence>
<feature type="transmembrane region" description="Helical" evidence="8">
    <location>
        <begin position="96"/>
        <end position="115"/>
    </location>
</feature>
<dbReference type="SUPFAM" id="SSF103473">
    <property type="entry name" value="MFS general substrate transporter"/>
    <property type="match status" value="1"/>
</dbReference>
<feature type="transmembrane region" description="Helical" evidence="8">
    <location>
        <begin position="160"/>
        <end position="180"/>
    </location>
</feature>
<evidence type="ECO:0000256" key="7">
    <source>
        <dbReference type="ARBA" id="ARBA00023251"/>
    </source>
</evidence>
<sequence length="519" mass="52985">MSSGWPLPVRASSHQPWRQSSQIYFDSRMISSAQEIVRVSKGLDVAHSHGVSGSTVSAPRVLMVVSAAQLVIGLDSTVMNITLPAVQADLGFSDELRHWVITAYALAFGSLLLIGARIGDRIGTRKALLLGATGFALASLTSGLAPTFEVLVGARTVQGASAALVAPAVLAALTAVFPAGRERARAFGIYGAVSVTGTALGLFLGGPLTQYLTWRSTLLVLVAFAVPVVAGTAWAIPPGDRNPSRELTVAGAASVTLGLFGVVLSLSLFQASQTVWAGVVLTTGVVLLAGFFLSSSRRGGADPLLSPRILASADRAGALIALGLSAAGLFAVFLFTVYFFQDVLSYSPVMTGLAILPFPVVTVASSLLLAPRLTRRLRPSSAVVLSLLLPGAGMALLTGTDSGASYVVGVLPSIVAVAIGTGVIFAVATDLATDGLNDLDRNVGAALVHVVQQVGGATGIAALNAVASLSTGSGDERAGAGSYALVFAATAGIYLLAALLSGIFFRAPFHLPRLAQGTR</sequence>
<keyword evidence="3" id="KW-1003">Cell membrane</keyword>